<dbReference type="Proteomes" id="UP000683424">
    <property type="component" value="Segment"/>
</dbReference>
<organism evidence="1 2">
    <name type="scientific">Vibrio phage vB_VpP_BT-1011</name>
    <dbReference type="NCBI Taxonomy" id="2799672"/>
    <lineage>
        <taxon>Viruses</taxon>
        <taxon>Duplodnaviria</taxon>
        <taxon>Heunggongvirae</taxon>
        <taxon>Uroviricota</taxon>
        <taxon>Caudoviricetes</taxon>
        <taxon>Tieomvirus</taxon>
        <taxon>Tieomvirus BT1011</taxon>
    </lineage>
</organism>
<dbReference type="EMBL" id="MW009675">
    <property type="protein sequence ID" value="QWX10211.1"/>
    <property type="molecule type" value="Genomic_DNA"/>
</dbReference>
<keyword evidence="2" id="KW-1185">Reference proteome</keyword>
<evidence type="ECO:0000313" key="1">
    <source>
        <dbReference type="EMBL" id="QWX10211.1"/>
    </source>
</evidence>
<gene>
    <name evidence="1" type="ORF">vBVpPBT1011_0012</name>
</gene>
<protein>
    <recommendedName>
        <fullName evidence="3">DUF2612 domain-containing protein</fullName>
    </recommendedName>
</protein>
<reference evidence="1" key="1">
    <citation type="submission" date="2020-09" db="EMBL/GenBank/DDBJ databases">
        <authorList>
            <person name="Gao C."/>
            <person name="Qiu Z."/>
        </authorList>
    </citation>
    <scope>NUCLEOTIDE SEQUENCE</scope>
</reference>
<dbReference type="Pfam" id="PF11041">
    <property type="entry name" value="Phage_Wedge1"/>
    <property type="match status" value="1"/>
</dbReference>
<proteinExistence type="predicted"/>
<name>A0A8F3BF67_9CAUD</name>
<sequence length="228" mass="26152">MSYLEYKCELDLTNAIDWQRSNAQILLTWLIKKTEWYAVNHCEFWNVWFDNVFNLDTANDFGLSVWSIILDENAYGVIDASPNDYPAFGFNEFRKNFNNGNFATNSDVGYNFTTEQVRKMLKLKAFILHMSGSVHGDSNIAINTSLERIFGENSIYCIDNRDMSFNYVVYDRKFDALAVELYVRDLLPRPVGIEVDKVVNGNALQFGFGAKRANFNNGNFYSGVLIGN</sequence>
<accession>A0A8F3BF67</accession>
<evidence type="ECO:0008006" key="3">
    <source>
        <dbReference type="Google" id="ProtNLM"/>
    </source>
</evidence>
<dbReference type="InterPro" id="IPR021283">
    <property type="entry name" value="Phage_Wedge1"/>
</dbReference>
<evidence type="ECO:0000313" key="2">
    <source>
        <dbReference type="Proteomes" id="UP000683424"/>
    </source>
</evidence>